<keyword evidence="2" id="KW-1185">Reference proteome</keyword>
<sequence>MFTTPKEATEMVARQKEFVRSIPYPGPEYWWRGSQTRDAHTLFTATGRPAQCAAQQRSDGAMQRDSGSVSINQKCAKLTLCAAASGIGFAAAGGMRDVAVLASRFAESFVRGDG</sequence>
<proteinExistence type="predicted"/>
<gene>
    <name evidence="1" type="ORF">CRV2_00000690</name>
</gene>
<evidence type="ECO:0000313" key="2">
    <source>
        <dbReference type="Proteomes" id="UP000836387"/>
    </source>
</evidence>
<dbReference type="EMBL" id="CADEHS020000007">
    <property type="protein sequence ID" value="CAG9943532.1"/>
    <property type="molecule type" value="Genomic_DNA"/>
</dbReference>
<reference evidence="1" key="1">
    <citation type="submission" date="2020-04" db="EMBL/GenBank/DDBJ databases">
        <authorList>
            <person name="Broberg M."/>
        </authorList>
    </citation>
    <scope>NUCLEOTIDE SEQUENCE</scope>
</reference>
<dbReference type="Proteomes" id="UP000836387">
    <property type="component" value="Unassembled WGS sequence"/>
</dbReference>
<protein>
    <submittedName>
        <fullName evidence="1">Uncharacterized protein</fullName>
    </submittedName>
</protein>
<evidence type="ECO:0000313" key="1">
    <source>
        <dbReference type="EMBL" id="CAG9943532.1"/>
    </source>
</evidence>
<reference evidence="1" key="2">
    <citation type="submission" date="2021-10" db="EMBL/GenBank/DDBJ databases">
        <authorList>
            <person name="Piombo E."/>
        </authorList>
    </citation>
    <scope>NUCLEOTIDE SEQUENCE</scope>
</reference>
<comment type="caution">
    <text evidence="1">The sequence shown here is derived from an EMBL/GenBank/DDBJ whole genome shotgun (WGS) entry which is preliminary data.</text>
</comment>
<organism evidence="1 2">
    <name type="scientific">Clonostachys rosea f. rosea IK726</name>
    <dbReference type="NCBI Taxonomy" id="1349383"/>
    <lineage>
        <taxon>Eukaryota</taxon>
        <taxon>Fungi</taxon>
        <taxon>Dikarya</taxon>
        <taxon>Ascomycota</taxon>
        <taxon>Pezizomycotina</taxon>
        <taxon>Sordariomycetes</taxon>
        <taxon>Hypocreomycetidae</taxon>
        <taxon>Hypocreales</taxon>
        <taxon>Bionectriaceae</taxon>
        <taxon>Clonostachys</taxon>
    </lineage>
</organism>
<name>A0ACA9TSK5_BIOOC</name>
<accession>A0ACA9TSK5</accession>